<sequence>MATTHPLNAMAGDHAGLARWALGRMGAAAARDIQFDAEAQYVQHRFPDDVSGRYGWHSVGRFEETEATSAGRLRIDSESSARLRKEDEAAGDPLLSLCDPARLISGVATASAGQCTWIDGRSCVAVTLVPHPWTADPQDPWLPPGVTYLTAGVDTATGFLLHTRAYDRQGCFRSGHLRGLRTTADGSSPITDAARTPASTEKGAPFVLARMATSLLDPVRLRAEVTAVPEIESDLSVASVPSSRSWAVTFRGRNTMTVDMSGEYEPDQADPAAARLAELLSPARVVSHLAEVTTAGPTSVKATVRPMRSFPFSAWAPEEGLVCHFTLDPDTGILLRAHTEDGSRTLFRMDVTPQRTD</sequence>
<gene>
    <name evidence="1" type="ORF">P8A19_24730</name>
</gene>
<keyword evidence="2" id="KW-1185">Reference proteome</keyword>
<protein>
    <submittedName>
        <fullName evidence="1">Uncharacterized protein</fullName>
    </submittedName>
</protein>
<dbReference type="EMBL" id="CP120988">
    <property type="protein sequence ID" value="WLQ58437.1"/>
    <property type="molecule type" value="Genomic_DNA"/>
</dbReference>
<proteinExistence type="predicted"/>
<dbReference type="Proteomes" id="UP001235744">
    <property type="component" value="Chromosome"/>
</dbReference>
<organism evidence="1 2">
    <name type="scientific">Streptomyces poriferorum</name>
    <dbReference type="NCBI Taxonomy" id="2798799"/>
    <lineage>
        <taxon>Bacteria</taxon>
        <taxon>Bacillati</taxon>
        <taxon>Actinomycetota</taxon>
        <taxon>Actinomycetes</taxon>
        <taxon>Kitasatosporales</taxon>
        <taxon>Streptomycetaceae</taxon>
        <taxon>Streptomyces</taxon>
    </lineage>
</organism>
<name>A0ABY9IWN3_9ACTN</name>
<evidence type="ECO:0000313" key="2">
    <source>
        <dbReference type="Proteomes" id="UP001235744"/>
    </source>
</evidence>
<accession>A0ABY9IWN3</accession>
<reference evidence="1 2" key="1">
    <citation type="submission" date="2023-03" db="EMBL/GenBank/DDBJ databases">
        <title>Isolation and description of six Streptomyces strains from soil environments, able to metabolize different microbial glucans.</title>
        <authorList>
            <person name="Widen T."/>
            <person name="Larsbrink J."/>
        </authorList>
    </citation>
    <scope>NUCLEOTIDE SEQUENCE [LARGE SCALE GENOMIC DNA]</scope>
    <source>
        <strain evidence="1 2">Alt2</strain>
    </source>
</reference>
<evidence type="ECO:0000313" key="1">
    <source>
        <dbReference type="EMBL" id="WLQ58437.1"/>
    </source>
</evidence>
<dbReference type="RefSeq" id="WP_306070410.1">
    <property type="nucleotide sequence ID" value="NZ_CP120988.1"/>
</dbReference>